<protein>
    <submittedName>
        <fullName evidence="1">Uncharacterized protein</fullName>
    </submittedName>
</protein>
<name>A0AAP0X9D5_LIQFO</name>
<sequence length="129" mass="14924">MVQSFGCLGLRSRRGQFGLATLRYENWGRYKHIHRRYPSRLRVSRSRTRRKRCGREIEVSVGFERLLVQIVRDVTLAHKWKSNTIPPAEMKSTDYSAIAEESLKGRDLNGSKDFAILTLETQPLLDSSD</sequence>
<comment type="caution">
    <text evidence="1">The sequence shown here is derived from an EMBL/GenBank/DDBJ whole genome shotgun (WGS) entry which is preliminary data.</text>
</comment>
<gene>
    <name evidence="1" type="ORF">L1049_019693</name>
</gene>
<accession>A0AAP0X9D5</accession>
<evidence type="ECO:0000313" key="2">
    <source>
        <dbReference type="Proteomes" id="UP001415857"/>
    </source>
</evidence>
<keyword evidence="2" id="KW-1185">Reference proteome</keyword>
<evidence type="ECO:0000313" key="1">
    <source>
        <dbReference type="EMBL" id="KAK9291743.1"/>
    </source>
</evidence>
<dbReference type="AlphaFoldDB" id="A0AAP0X9D5"/>
<organism evidence="1 2">
    <name type="scientific">Liquidambar formosana</name>
    <name type="common">Formosan gum</name>
    <dbReference type="NCBI Taxonomy" id="63359"/>
    <lineage>
        <taxon>Eukaryota</taxon>
        <taxon>Viridiplantae</taxon>
        <taxon>Streptophyta</taxon>
        <taxon>Embryophyta</taxon>
        <taxon>Tracheophyta</taxon>
        <taxon>Spermatophyta</taxon>
        <taxon>Magnoliopsida</taxon>
        <taxon>eudicotyledons</taxon>
        <taxon>Gunneridae</taxon>
        <taxon>Pentapetalae</taxon>
        <taxon>Saxifragales</taxon>
        <taxon>Altingiaceae</taxon>
        <taxon>Liquidambar</taxon>
    </lineage>
</organism>
<proteinExistence type="predicted"/>
<dbReference type="Proteomes" id="UP001415857">
    <property type="component" value="Unassembled WGS sequence"/>
</dbReference>
<dbReference type="EMBL" id="JBBPBK010000001">
    <property type="protein sequence ID" value="KAK9291743.1"/>
    <property type="molecule type" value="Genomic_DNA"/>
</dbReference>
<reference evidence="1 2" key="1">
    <citation type="journal article" date="2024" name="Plant J.">
        <title>Genome sequences and population genomics reveal climatic adaptation and genomic divergence between two closely related sweetgum species.</title>
        <authorList>
            <person name="Xu W.Q."/>
            <person name="Ren C.Q."/>
            <person name="Zhang X.Y."/>
            <person name="Comes H.P."/>
            <person name="Liu X.H."/>
            <person name="Li Y.G."/>
            <person name="Kettle C.J."/>
            <person name="Jalonen R."/>
            <person name="Gaisberger H."/>
            <person name="Ma Y.Z."/>
            <person name="Qiu Y.X."/>
        </authorList>
    </citation>
    <scope>NUCLEOTIDE SEQUENCE [LARGE SCALE GENOMIC DNA]</scope>
    <source>
        <strain evidence="1">Hangzhou</strain>
    </source>
</reference>